<dbReference type="SUPFAM" id="SSF52777">
    <property type="entry name" value="CoA-dependent acyltransferases"/>
    <property type="match status" value="1"/>
</dbReference>
<evidence type="ECO:0000256" key="2">
    <source>
        <dbReference type="ARBA" id="ARBA00022450"/>
    </source>
</evidence>
<dbReference type="GO" id="GO:0043041">
    <property type="term" value="P:amino acid activation for nonribosomal peptide biosynthetic process"/>
    <property type="evidence" value="ECO:0007669"/>
    <property type="project" value="TreeGrafter"/>
</dbReference>
<dbReference type="Gene3D" id="3.30.559.10">
    <property type="entry name" value="Chloramphenicol acetyltransferase-like domain"/>
    <property type="match status" value="1"/>
</dbReference>
<dbReference type="GO" id="GO:0003824">
    <property type="term" value="F:catalytic activity"/>
    <property type="evidence" value="ECO:0007669"/>
    <property type="project" value="InterPro"/>
</dbReference>
<evidence type="ECO:0000259" key="4">
    <source>
        <dbReference type="PROSITE" id="PS50075"/>
    </source>
</evidence>
<dbReference type="SUPFAM" id="SSF47336">
    <property type="entry name" value="ACP-like"/>
    <property type="match status" value="1"/>
</dbReference>
<dbReference type="SUPFAM" id="SSF56801">
    <property type="entry name" value="Acetyl-CoA synthetase-like"/>
    <property type="match status" value="1"/>
</dbReference>
<evidence type="ECO:0000313" key="6">
    <source>
        <dbReference type="Proteomes" id="UP000076962"/>
    </source>
</evidence>
<feature type="domain" description="Carrier" evidence="4">
    <location>
        <begin position="75"/>
        <end position="150"/>
    </location>
</feature>
<gene>
    <name evidence="5" type="ORF">THIOM_002563</name>
</gene>
<comment type="caution">
    <text evidence="5">The sequence shown here is derived from an EMBL/GenBank/DDBJ whole genome shotgun (WGS) entry which is preliminary data.</text>
</comment>
<keyword evidence="3" id="KW-0597">Phosphoprotein</keyword>
<dbReference type="InterPro" id="IPR009081">
    <property type="entry name" value="PP-bd_ACP"/>
</dbReference>
<dbReference type="GO" id="GO:0044550">
    <property type="term" value="P:secondary metabolite biosynthetic process"/>
    <property type="evidence" value="ECO:0007669"/>
    <property type="project" value="TreeGrafter"/>
</dbReference>
<dbReference type="Gene3D" id="3.30.300.30">
    <property type="match status" value="1"/>
</dbReference>
<keyword evidence="2" id="KW-0596">Phosphopantetheine</keyword>
<dbReference type="InterPro" id="IPR036736">
    <property type="entry name" value="ACP-like_sf"/>
</dbReference>
<dbReference type="FunFam" id="1.10.1200.10:FF:000005">
    <property type="entry name" value="Nonribosomal peptide synthetase 1"/>
    <property type="match status" value="1"/>
</dbReference>
<evidence type="ECO:0000256" key="3">
    <source>
        <dbReference type="ARBA" id="ARBA00022553"/>
    </source>
</evidence>
<dbReference type="GO" id="GO:0005829">
    <property type="term" value="C:cytosol"/>
    <property type="evidence" value="ECO:0007669"/>
    <property type="project" value="TreeGrafter"/>
</dbReference>
<dbReference type="InterPro" id="IPR001242">
    <property type="entry name" value="Condensation_dom"/>
</dbReference>
<accession>A0A176S122</accession>
<sequence>ANKRLVAYLVLNMAQEAMPNTLRRFIKDKLPDYMVPSAFVKLEAMPLTPNGKVDRRKLSQLSVSREPLSEETFVAPRTSEEELLAGILAELLSVERVGIYDNFFELGGHSLLATQFISQVRDVLQAELPFHCVFNTPTVADLAKLIEVGRQKKPFPPIQPIPRNDALPLSFSQERVWLIQQLVPDNLAYNFQFTLLFEGLLDVATLEQSLSEIVRRHEIYRTTFPTRDGRPIQIIHQAQPVKLQVVDLQALSDREYEVE</sequence>
<dbReference type="EMBL" id="LUTY01001477">
    <property type="protein sequence ID" value="OAD21664.1"/>
    <property type="molecule type" value="Genomic_DNA"/>
</dbReference>
<dbReference type="Proteomes" id="UP000076962">
    <property type="component" value="Unassembled WGS sequence"/>
</dbReference>
<dbReference type="AlphaFoldDB" id="A0A176S122"/>
<dbReference type="Pfam" id="PF00668">
    <property type="entry name" value="Condensation"/>
    <property type="match status" value="1"/>
</dbReference>
<dbReference type="InterPro" id="IPR045851">
    <property type="entry name" value="AMP-bd_C_sf"/>
</dbReference>
<organism evidence="5 6">
    <name type="scientific">Candidatus Thiomargarita nelsonii</name>
    <dbReference type="NCBI Taxonomy" id="1003181"/>
    <lineage>
        <taxon>Bacteria</taxon>
        <taxon>Pseudomonadati</taxon>
        <taxon>Pseudomonadota</taxon>
        <taxon>Gammaproteobacteria</taxon>
        <taxon>Thiotrichales</taxon>
        <taxon>Thiotrichaceae</taxon>
        <taxon>Thiomargarita</taxon>
    </lineage>
</organism>
<dbReference type="Gene3D" id="1.10.1200.10">
    <property type="entry name" value="ACP-like"/>
    <property type="match status" value="1"/>
</dbReference>
<dbReference type="PANTHER" id="PTHR45527">
    <property type="entry name" value="NONRIBOSOMAL PEPTIDE SYNTHETASE"/>
    <property type="match status" value="1"/>
</dbReference>
<feature type="non-terminal residue" evidence="5">
    <location>
        <position position="1"/>
    </location>
</feature>
<protein>
    <submittedName>
        <fullName evidence="5">Condensation domain protein</fullName>
    </submittedName>
</protein>
<dbReference type="Pfam" id="PF13193">
    <property type="entry name" value="AMP-binding_C"/>
    <property type="match status" value="1"/>
</dbReference>
<name>A0A176S122_9GAMM</name>
<evidence type="ECO:0000313" key="5">
    <source>
        <dbReference type="EMBL" id="OAD21664.1"/>
    </source>
</evidence>
<dbReference type="InterPro" id="IPR023213">
    <property type="entry name" value="CAT-like_dom_sf"/>
</dbReference>
<reference evidence="5 6" key="1">
    <citation type="submission" date="2016-05" db="EMBL/GenBank/DDBJ databases">
        <title>Single-cell genome of chain-forming Candidatus Thiomargarita nelsonii and comparison to other large sulfur-oxidizing bacteria.</title>
        <authorList>
            <person name="Winkel M."/>
            <person name="Salman V."/>
            <person name="Woyke T."/>
            <person name="Schulz-Vogt H."/>
            <person name="Richter M."/>
            <person name="Flood B."/>
            <person name="Bailey J."/>
            <person name="Amann R."/>
            <person name="Mussmann M."/>
        </authorList>
    </citation>
    <scope>NUCLEOTIDE SEQUENCE [LARGE SCALE GENOMIC DNA]</scope>
    <source>
        <strain evidence="5 6">THI036</strain>
    </source>
</reference>
<dbReference type="Pfam" id="PF00550">
    <property type="entry name" value="PP-binding"/>
    <property type="match status" value="1"/>
</dbReference>
<dbReference type="PANTHER" id="PTHR45527:SF14">
    <property type="entry name" value="PLIPASTATIN SYNTHASE SUBUNIT B"/>
    <property type="match status" value="1"/>
</dbReference>
<dbReference type="GO" id="GO:0031177">
    <property type="term" value="F:phosphopantetheine binding"/>
    <property type="evidence" value="ECO:0007669"/>
    <property type="project" value="TreeGrafter"/>
</dbReference>
<feature type="non-terminal residue" evidence="5">
    <location>
        <position position="259"/>
    </location>
</feature>
<dbReference type="InterPro" id="IPR025110">
    <property type="entry name" value="AMP-bd_C"/>
</dbReference>
<evidence type="ECO:0000256" key="1">
    <source>
        <dbReference type="ARBA" id="ARBA00001957"/>
    </source>
</evidence>
<keyword evidence="6" id="KW-1185">Reference proteome</keyword>
<comment type="cofactor">
    <cofactor evidence="1">
        <name>pantetheine 4'-phosphate</name>
        <dbReference type="ChEBI" id="CHEBI:47942"/>
    </cofactor>
</comment>
<dbReference type="PROSITE" id="PS50075">
    <property type="entry name" value="CARRIER"/>
    <property type="match status" value="1"/>
</dbReference>
<proteinExistence type="predicted"/>